<dbReference type="InterPro" id="IPR036396">
    <property type="entry name" value="Cyt_P450_sf"/>
</dbReference>
<evidence type="ECO:0000256" key="1">
    <source>
        <dbReference type="SAM" id="Phobius"/>
    </source>
</evidence>
<evidence type="ECO:0000313" key="3">
    <source>
        <dbReference type="Proteomes" id="UP000266723"/>
    </source>
</evidence>
<name>A0ABQ7CTP2_BRACR</name>
<keyword evidence="1" id="KW-0812">Transmembrane</keyword>
<protein>
    <recommendedName>
        <fullName evidence="4">Cytochrome P450</fullName>
    </recommendedName>
</protein>
<proteinExistence type="predicted"/>
<dbReference type="PANTHER" id="PTHR24299">
    <property type="entry name" value="CYTOCHROME P450 FAMILY 1"/>
    <property type="match status" value="1"/>
</dbReference>
<organism evidence="2 3">
    <name type="scientific">Brassica cretica</name>
    <name type="common">Mustard</name>
    <dbReference type="NCBI Taxonomy" id="69181"/>
    <lineage>
        <taxon>Eukaryota</taxon>
        <taxon>Viridiplantae</taxon>
        <taxon>Streptophyta</taxon>
        <taxon>Embryophyta</taxon>
        <taxon>Tracheophyta</taxon>
        <taxon>Spermatophyta</taxon>
        <taxon>Magnoliopsida</taxon>
        <taxon>eudicotyledons</taxon>
        <taxon>Gunneridae</taxon>
        <taxon>Pentapetalae</taxon>
        <taxon>rosids</taxon>
        <taxon>malvids</taxon>
        <taxon>Brassicales</taxon>
        <taxon>Brassicaceae</taxon>
        <taxon>Brassiceae</taxon>
        <taxon>Brassica</taxon>
    </lineage>
</organism>
<feature type="transmembrane region" description="Helical" evidence="1">
    <location>
        <begin position="15"/>
        <end position="35"/>
    </location>
</feature>
<dbReference type="SUPFAM" id="SSF48264">
    <property type="entry name" value="Cytochrome P450"/>
    <property type="match status" value="1"/>
</dbReference>
<dbReference type="Gene3D" id="1.10.630.10">
    <property type="entry name" value="Cytochrome P450"/>
    <property type="match status" value="1"/>
</dbReference>
<dbReference type="PANTHER" id="PTHR24299:SF47">
    <property type="entry name" value="CYTOCHROME P450 71A9-LIKE"/>
    <property type="match status" value="1"/>
</dbReference>
<sequence length="127" mass="14381">MSFLRHNSERKSSQMANIFLLPILFLVIFLLLAAFKRPKRLQHRPIPSPPTWPIIGNLHQLGELQHQSLWNLSKKYGPVMLLKLGKVPTVILSSSETARQALRDNDLNCCSRPPLAGTVNLSISQYI</sequence>
<gene>
    <name evidence="2" type="ORF">DY000_02010988</name>
</gene>
<keyword evidence="1" id="KW-1133">Transmembrane helix</keyword>
<dbReference type="Pfam" id="PF00067">
    <property type="entry name" value="p450"/>
    <property type="match status" value="1"/>
</dbReference>
<keyword evidence="3" id="KW-1185">Reference proteome</keyword>
<reference evidence="2 3" key="1">
    <citation type="journal article" date="2020" name="BMC Genomics">
        <title>Intraspecific diversification of the crop wild relative Brassica cretica Lam. using demographic model selection.</title>
        <authorList>
            <person name="Kioukis A."/>
            <person name="Michalopoulou V.A."/>
            <person name="Briers L."/>
            <person name="Pirintsos S."/>
            <person name="Studholme D.J."/>
            <person name="Pavlidis P."/>
            <person name="Sarris P.F."/>
        </authorList>
    </citation>
    <scope>NUCLEOTIDE SEQUENCE [LARGE SCALE GENOMIC DNA]</scope>
    <source>
        <strain evidence="3">cv. PFS-1207/04</strain>
    </source>
</reference>
<dbReference type="InterPro" id="IPR001128">
    <property type="entry name" value="Cyt_P450"/>
</dbReference>
<dbReference type="PRINTS" id="PR00463">
    <property type="entry name" value="EP450I"/>
</dbReference>
<evidence type="ECO:0008006" key="4">
    <source>
        <dbReference type="Google" id="ProtNLM"/>
    </source>
</evidence>
<dbReference type="InterPro" id="IPR002401">
    <property type="entry name" value="Cyt_P450_E_grp-I"/>
</dbReference>
<comment type="caution">
    <text evidence="2">The sequence shown here is derived from an EMBL/GenBank/DDBJ whole genome shotgun (WGS) entry which is preliminary data.</text>
</comment>
<evidence type="ECO:0000313" key="2">
    <source>
        <dbReference type="EMBL" id="KAF3562951.1"/>
    </source>
</evidence>
<dbReference type="Proteomes" id="UP000266723">
    <property type="component" value="Unassembled WGS sequence"/>
</dbReference>
<dbReference type="EMBL" id="QGKV02000759">
    <property type="protein sequence ID" value="KAF3562951.1"/>
    <property type="molecule type" value="Genomic_DNA"/>
</dbReference>
<keyword evidence="1" id="KW-0472">Membrane</keyword>
<accession>A0ABQ7CTP2</accession>